<comment type="caution">
    <text evidence="2">The sequence shown here is derived from an EMBL/GenBank/DDBJ whole genome shotgun (WGS) entry which is preliminary data.</text>
</comment>
<accession>A0A5N6KSQ9</accession>
<evidence type="ECO:0000256" key="1">
    <source>
        <dbReference type="SAM" id="SignalP"/>
    </source>
</evidence>
<proteinExistence type="predicted"/>
<dbReference type="Proteomes" id="UP000327013">
    <property type="component" value="Unassembled WGS sequence"/>
</dbReference>
<protein>
    <submittedName>
        <fullName evidence="2">Uncharacterized protein</fullName>
    </submittedName>
</protein>
<evidence type="ECO:0000313" key="2">
    <source>
        <dbReference type="EMBL" id="KAB8343014.1"/>
    </source>
</evidence>
<sequence length="285" mass="30798">MAQIVASSTWSQILAVSITAILCWTYPAVDESPAPTPSCTCSCPSHVLATPYPGDFVPMSPVWSEQICHFQDAALHETGQSSTHSLSNQSKHCHCQPAYSSANIKCSRIVYKDGLVDSEACSMVSATPLFCEVPKPASPIRTKDKEYDITAVIVKRNKSGRIGYFTLNQGARYWHEGDRKSCVGIRRWQSGSQQACYCRALLRKEESPRADGDEIPLAPGRPGRQLREGLNGFADARMVGDALRREAAPAGHDEDVEGVDLGDGVLDGDVAGDGDALACLAELRV</sequence>
<feature type="chain" id="PRO_5024270510" evidence="1">
    <location>
        <begin position="26"/>
        <end position="285"/>
    </location>
</feature>
<organism evidence="2 3">
    <name type="scientific">Carpinus fangiana</name>
    <dbReference type="NCBI Taxonomy" id="176857"/>
    <lineage>
        <taxon>Eukaryota</taxon>
        <taxon>Viridiplantae</taxon>
        <taxon>Streptophyta</taxon>
        <taxon>Embryophyta</taxon>
        <taxon>Tracheophyta</taxon>
        <taxon>Spermatophyta</taxon>
        <taxon>Magnoliopsida</taxon>
        <taxon>eudicotyledons</taxon>
        <taxon>Gunneridae</taxon>
        <taxon>Pentapetalae</taxon>
        <taxon>rosids</taxon>
        <taxon>fabids</taxon>
        <taxon>Fagales</taxon>
        <taxon>Betulaceae</taxon>
        <taxon>Carpinus</taxon>
    </lineage>
</organism>
<keyword evidence="1" id="KW-0732">Signal</keyword>
<reference evidence="2 3" key="1">
    <citation type="submission" date="2019-06" db="EMBL/GenBank/DDBJ databases">
        <title>A chromosomal-level reference genome of Carpinus fangiana (Coryloideae, Betulaceae).</title>
        <authorList>
            <person name="Yang X."/>
            <person name="Wang Z."/>
            <person name="Zhang L."/>
            <person name="Hao G."/>
            <person name="Liu J."/>
            <person name="Yang Y."/>
        </authorList>
    </citation>
    <scope>NUCLEOTIDE SEQUENCE [LARGE SCALE GENOMIC DNA]</scope>
    <source>
        <strain evidence="2">Cfa_2016G</strain>
        <tissue evidence="2">Leaf</tissue>
    </source>
</reference>
<dbReference type="AlphaFoldDB" id="A0A5N6KSQ9"/>
<keyword evidence="3" id="KW-1185">Reference proteome</keyword>
<evidence type="ECO:0000313" key="3">
    <source>
        <dbReference type="Proteomes" id="UP000327013"/>
    </source>
</evidence>
<feature type="signal peptide" evidence="1">
    <location>
        <begin position="1"/>
        <end position="25"/>
    </location>
</feature>
<name>A0A5N6KSQ9_9ROSI</name>
<dbReference type="EMBL" id="VIBQ01000012">
    <property type="protein sequence ID" value="KAB8343014.1"/>
    <property type="molecule type" value="Genomic_DNA"/>
</dbReference>
<gene>
    <name evidence="2" type="ORF">FH972_022608</name>
</gene>